<dbReference type="EMBL" id="CM035438">
    <property type="protein sequence ID" value="KAH7285569.1"/>
    <property type="molecule type" value="Genomic_DNA"/>
</dbReference>
<proteinExistence type="predicted"/>
<dbReference type="AlphaFoldDB" id="A0A8T2QNM8"/>
<dbReference type="Proteomes" id="UP000825935">
    <property type="component" value="Chromosome 33"/>
</dbReference>
<evidence type="ECO:0000313" key="1">
    <source>
        <dbReference type="EMBL" id="KAH7285569.1"/>
    </source>
</evidence>
<gene>
    <name evidence="1" type="ORF">KP509_33G034300</name>
</gene>
<sequence length="86" mass="9726">MSNIRGMMQLSQIHDDRVHQLAKIADGIASITIGRIVIINLHRIHLEWLEHVAGKWEDSIAATGHKKMILQKMTLQVIKEGYLSSS</sequence>
<organism evidence="1 2">
    <name type="scientific">Ceratopteris richardii</name>
    <name type="common">Triangle waterfern</name>
    <dbReference type="NCBI Taxonomy" id="49495"/>
    <lineage>
        <taxon>Eukaryota</taxon>
        <taxon>Viridiplantae</taxon>
        <taxon>Streptophyta</taxon>
        <taxon>Embryophyta</taxon>
        <taxon>Tracheophyta</taxon>
        <taxon>Polypodiopsida</taxon>
        <taxon>Polypodiidae</taxon>
        <taxon>Polypodiales</taxon>
        <taxon>Pteridineae</taxon>
        <taxon>Pteridaceae</taxon>
        <taxon>Parkerioideae</taxon>
        <taxon>Ceratopteris</taxon>
    </lineage>
</organism>
<accession>A0A8T2QNM8</accession>
<reference evidence="1" key="1">
    <citation type="submission" date="2021-08" db="EMBL/GenBank/DDBJ databases">
        <title>WGS assembly of Ceratopteris richardii.</title>
        <authorList>
            <person name="Marchant D.B."/>
            <person name="Chen G."/>
            <person name="Jenkins J."/>
            <person name="Shu S."/>
            <person name="Leebens-Mack J."/>
            <person name="Grimwood J."/>
            <person name="Schmutz J."/>
            <person name="Soltis P."/>
            <person name="Soltis D."/>
            <person name="Chen Z.-H."/>
        </authorList>
    </citation>
    <scope>NUCLEOTIDE SEQUENCE</scope>
    <source>
        <strain evidence="1">Whitten #5841</strain>
        <tissue evidence="1">Leaf</tissue>
    </source>
</reference>
<protein>
    <submittedName>
        <fullName evidence="1">Uncharacterized protein</fullName>
    </submittedName>
</protein>
<keyword evidence="2" id="KW-1185">Reference proteome</keyword>
<name>A0A8T2QNM8_CERRI</name>
<comment type="caution">
    <text evidence="1">The sequence shown here is derived from an EMBL/GenBank/DDBJ whole genome shotgun (WGS) entry which is preliminary data.</text>
</comment>
<evidence type="ECO:0000313" key="2">
    <source>
        <dbReference type="Proteomes" id="UP000825935"/>
    </source>
</evidence>